<comment type="caution">
    <text evidence="1">The sequence shown here is derived from an EMBL/GenBank/DDBJ whole genome shotgun (WGS) entry which is preliminary data.</text>
</comment>
<keyword evidence="2" id="KW-1185">Reference proteome</keyword>
<sequence>MIRSTEQSTSGALPFGEAVDFIKKNMPVTASTSTELTADQSARITLMQEIQDLESKIEEVNQLLCRTSLEYMVRFQLKDDLEYYHGLIENKRHQLGA</sequence>
<protein>
    <submittedName>
        <fullName evidence="1">Uncharacterized protein</fullName>
    </submittedName>
</protein>
<reference evidence="1" key="1">
    <citation type="submission" date="2023-07" db="EMBL/GenBank/DDBJ databases">
        <title>The genome sequence of Rhodocytophaga aerolata KACC 12507.</title>
        <authorList>
            <person name="Zhang X."/>
        </authorList>
    </citation>
    <scope>NUCLEOTIDE SEQUENCE</scope>
    <source>
        <strain evidence="1">KACC 12507</strain>
    </source>
</reference>
<proteinExistence type="predicted"/>
<dbReference type="EMBL" id="JAUKPO010000033">
    <property type="protein sequence ID" value="MDO1450598.1"/>
    <property type="molecule type" value="Genomic_DNA"/>
</dbReference>
<name>A0ABT8RHE8_9BACT</name>
<gene>
    <name evidence="1" type="ORF">Q0590_30270</name>
</gene>
<accession>A0ABT8RHE8</accession>
<evidence type="ECO:0000313" key="2">
    <source>
        <dbReference type="Proteomes" id="UP001168528"/>
    </source>
</evidence>
<evidence type="ECO:0000313" key="1">
    <source>
        <dbReference type="EMBL" id="MDO1450598.1"/>
    </source>
</evidence>
<dbReference type="RefSeq" id="WP_302041399.1">
    <property type="nucleotide sequence ID" value="NZ_JAUKPO010000033.1"/>
</dbReference>
<dbReference type="Proteomes" id="UP001168528">
    <property type="component" value="Unassembled WGS sequence"/>
</dbReference>
<organism evidence="1 2">
    <name type="scientific">Rhodocytophaga aerolata</name>
    <dbReference type="NCBI Taxonomy" id="455078"/>
    <lineage>
        <taxon>Bacteria</taxon>
        <taxon>Pseudomonadati</taxon>
        <taxon>Bacteroidota</taxon>
        <taxon>Cytophagia</taxon>
        <taxon>Cytophagales</taxon>
        <taxon>Rhodocytophagaceae</taxon>
        <taxon>Rhodocytophaga</taxon>
    </lineage>
</organism>